<evidence type="ECO:0000256" key="3">
    <source>
        <dbReference type="ARBA" id="ARBA00004910"/>
    </source>
</evidence>
<keyword evidence="14 16" id="KW-0378">Hydrolase</keyword>
<dbReference type="InterPro" id="IPR011549">
    <property type="entry name" value="RibD_C"/>
</dbReference>
<keyword evidence="7 14" id="KW-0479">Metal-binding</keyword>
<dbReference type="SUPFAM" id="SSF53597">
    <property type="entry name" value="Dihydrofolate reductase-like"/>
    <property type="match status" value="1"/>
</dbReference>
<evidence type="ECO:0000256" key="7">
    <source>
        <dbReference type="ARBA" id="ARBA00022723"/>
    </source>
</evidence>
<dbReference type="RefSeq" id="WP_204205413.1">
    <property type="nucleotide sequence ID" value="NZ_JAFELM010000045.1"/>
</dbReference>
<comment type="function">
    <text evidence="1 14">Converts 2,5-diamino-6-(ribosylamino)-4(3h)-pyrimidinone 5'-phosphate into 5-amino-6-(ribosylamino)-2,4(1h,3h)-pyrimidinedione 5'-phosphate.</text>
</comment>
<keyword evidence="6 14" id="KW-0686">Riboflavin biosynthesis</keyword>
<gene>
    <name evidence="16" type="primary">ribD</name>
    <name evidence="16" type="ORF">JR050_19930</name>
</gene>
<evidence type="ECO:0000256" key="14">
    <source>
        <dbReference type="PIRNR" id="PIRNR006769"/>
    </source>
</evidence>
<keyword evidence="8 14" id="KW-0862">Zinc</keyword>
<dbReference type="PROSITE" id="PS00903">
    <property type="entry name" value="CYT_DCMP_DEAMINASES_1"/>
    <property type="match status" value="1"/>
</dbReference>
<dbReference type="InterPro" id="IPR004794">
    <property type="entry name" value="Eubact_RibD"/>
</dbReference>
<keyword evidence="11" id="KW-0511">Multifunctional enzyme</keyword>
<dbReference type="CDD" id="cd01284">
    <property type="entry name" value="Riboflavin_deaminase-reductase"/>
    <property type="match status" value="1"/>
</dbReference>
<comment type="pathway">
    <text evidence="3 14">Cofactor biosynthesis; riboflavin biosynthesis; 5-amino-6-(D-ribitylamino)uracil from GTP: step 3/4.</text>
</comment>
<evidence type="ECO:0000256" key="11">
    <source>
        <dbReference type="ARBA" id="ARBA00023268"/>
    </source>
</evidence>
<dbReference type="InterPro" id="IPR002734">
    <property type="entry name" value="RibDG_C"/>
</dbReference>
<dbReference type="Gene3D" id="3.40.430.10">
    <property type="entry name" value="Dihydrofolate Reductase, subunit A"/>
    <property type="match status" value="1"/>
</dbReference>
<accession>A0ABS2DN99</accession>
<evidence type="ECO:0000313" key="16">
    <source>
        <dbReference type="EMBL" id="MBM6619938.1"/>
    </source>
</evidence>
<organism evidence="16 17">
    <name type="scientific">Bacillus suaedaesalsae</name>
    <dbReference type="NCBI Taxonomy" id="2810349"/>
    <lineage>
        <taxon>Bacteria</taxon>
        <taxon>Bacillati</taxon>
        <taxon>Bacillota</taxon>
        <taxon>Bacilli</taxon>
        <taxon>Bacillales</taxon>
        <taxon>Bacillaceae</taxon>
        <taxon>Bacillus</taxon>
    </lineage>
</organism>
<dbReference type="NCBIfam" id="TIGR00326">
    <property type="entry name" value="eubact_ribD"/>
    <property type="match status" value="1"/>
</dbReference>
<comment type="pathway">
    <text evidence="2 14">Cofactor biosynthesis; riboflavin biosynthesis; 5-amino-6-(D-ribitylamino)uracil from GTP: step 2/4.</text>
</comment>
<name>A0ABS2DN99_9BACI</name>
<protein>
    <recommendedName>
        <fullName evidence="14">Riboflavin biosynthesis protein RibD</fullName>
    </recommendedName>
    <domain>
        <recommendedName>
            <fullName evidence="14">Diaminohydroxyphosphoribosylaminopyrimidine deaminase</fullName>
            <shortName evidence="14">DRAP deaminase</shortName>
            <ecNumber evidence="14">3.5.4.26</ecNumber>
        </recommendedName>
        <alternativeName>
            <fullName evidence="14">Riboflavin-specific deaminase</fullName>
        </alternativeName>
    </domain>
    <domain>
        <recommendedName>
            <fullName evidence="14">5-amino-6-(5-phosphoribosylamino)uracil reductase</fullName>
            <ecNumber evidence="14">1.1.1.193</ecNumber>
        </recommendedName>
        <alternativeName>
            <fullName evidence="14">HTP reductase</fullName>
        </alternativeName>
    </domain>
</protein>
<dbReference type="EC" id="1.1.1.193" evidence="14"/>
<dbReference type="InterPro" id="IPR016193">
    <property type="entry name" value="Cytidine_deaminase-like"/>
</dbReference>
<dbReference type="InterPro" id="IPR024072">
    <property type="entry name" value="DHFR-like_dom_sf"/>
</dbReference>
<evidence type="ECO:0000256" key="12">
    <source>
        <dbReference type="ARBA" id="ARBA00049861"/>
    </source>
</evidence>
<proteinExistence type="inferred from homology"/>
<dbReference type="EC" id="3.5.4.26" evidence="14"/>
<evidence type="ECO:0000256" key="13">
    <source>
        <dbReference type="ARBA" id="ARBA00049886"/>
    </source>
</evidence>
<dbReference type="PANTHER" id="PTHR38011:SF7">
    <property type="entry name" value="2,5-DIAMINO-6-RIBOSYLAMINO-4(3H)-PYRIMIDINONE 5'-PHOSPHATE REDUCTASE"/>
    <property type="match status" value="1"/>
</dbReference>
<dbReference type="InterPro" id="IPR016192">
    <property type="entry name" value="APOBEC/CMP_deaminase_Zn-bd"/>
</dbReference>
<comment type="catalytic activity">
    <reaction evidence="13 14">
        <text>2,5-diamino-6-hydroxy-4-(5-phosphoribosylamino)-pyrimidine + H2O + H(+) = 5-amino-6-(5-phospho-D-ribosylamino)uracil + NH4(+)</text>
        <dbReference type="Rhea" id="RHEA:21868"/>
        <dbReference type="ChEBI" id="CHEBI:15377"/>
        <dbReference type="ChEBI" id="CHEBI:15378"/>
        <dbReference type="ChEBI" id="CHEBI:28938"/>
        <dbReference type="ChEBI" id="CHEBI:58453"/>
        <dbReference type="ChEBI" id="CHEBI:58614"/>
        <dbReference type="EC" id="3.5.4.26"/>
    </reaction>
</comment>
<evidence type="ECO:0000256" key="1">
    <source>
        <dbReference type="ARBA" id="ARBA00002151"/>
    </source>
</evidence>
<evidence type="ECO:0000259" key="15">
    <source>
        <dbReference type="PROSITE" id="PS51747"/>
    </source>
</evidence>
<comment type="caution">
    <text evidence="16">The sequence shown here is derived from an EMBL/GenBank/DDBJ whole genome shotgun (WGS) entry which is preliminary data.</text>
</comment>
<evidence type="ECO:0000256" key="9">
    <source>
        <dbReference type="ARBA" id="ARBA00022857"/>
    </source>
</evidence>
<keyword evidence="9 14" id="KW-0521">NADP</keyword>
<evidence type="ECO:0000256" key="5">
    <source>
        <dbReference type="ARBA" id="ARBA00007417"/>
    </source>
</evidence>
<feature type="domain" description="CMP/dCMP-type deaminase" evidence="15">
    <location>
        <begin position="1"/>
        <end position="123"/>
    </location>
</feature>
<evidence type="ECO:0000256" key="10">
    <source>
        <dbReference type="ARBA" id="ARBA00023002"/>
    </source>
</evidence>
<sequence length="362" mass="39137">MTDKEYMQVALTLARSVKGQTSPNPPVGSVVVKNGRIIGMGAHLKAGEGHAEVQAIKMAGGEVEGATVYVTLEPCSHFGKTPPCSNLLIDSRVSRVVVATTDPNPLVAGKGIERIRKAGIEVEVGVLQEEANELYEMFFYYISTKKPYVTLKTALTLDGKTASHTGSSQWITGVEAREDVHKYRHTHDAILVGVNTVLKDDPSLTTRLPNGGLHPTRIVLDHHLRTPLDAKLVNDQESTTWIVVNSHVTEEQMAPFIDRGVKIIQQAGEKIDIPSLLEKLGELSITSILVEGGSEVNGSFLQHHAFNQVVTYIAPKLIGGKLAPGFIGGTGIADMNDAAQLQYKSIEQLGEDIKIVAVPYHS</sequence>
<dbReference type="Gene3D" id="3.40.140.10">
    <property type="entry name" value="Cytidine Deaminase, domain 2"/>
    <property type="match status" value="1"/>
</dbReference>
<dbReference type="InterPro" id="IPR050765">
    <property type="entry name" value="Riboflavin_Biosynth_HTPR"/>
</dbReference>
<dbReference type="PROSITE" id="PS51747">
    <property type="entry name" value="CYT_DCMP_DEAMINASES_2"/>
    <property type="match status" value="1"/>
</dbReference>
<evidence type="ECO:0000256" key="8">
    <source>
        <dbReference type="ARBA" id="ARBA00022833"/>
    </source>
</evidence>
<dbReference type="NCBIfam" id="TIGR00227">
    <property type="entry name" value="ribD_Cterm"/>
    <property type="match status" value="1"/>
</dbReference>
<evidence type="ECO:0000256" key="2">
    <source>
        <dbReference type="ARBA" id="ARBA00004882"/>
    </source>
</evidence>
<comment type="cofactor">
    <cofactor evidence="14">
        <name>Zn(2+)</name>
        <dbReference type="ChEBI" id="CHEBI:29105"/>
    </cofactor>
    <text evidence="14">Binds 1 zinc ion.</text>
</comment>
<dbReference type="EMBL" id="JAFELM010000045">
    <property type="protein sequence ID" value="MBM6619938.1"/>
    <property type="molecule type" value="Genomic_DNA"/>
</dbReference>
<dbReference type="Proteomes" id="UP001518925">
    <property type="component" value="Unassembled WGS sequence"/>
</dbReference>
<dbReference type="GO" id="GO:0008703">
    <property type="term" value="F:5-amino-6-(5-phosphoribosylamino)uracil reductase activity"/>
    <property type="evidence" value="ECO:0007669"/>
    <property type="project" value="UniProtKB-EC"/>
</dbReference>
<comment type="similarity">
    <text evidence="4 14">In the N-terminal section; belongs to the cytidine and deoxycytidylate deaminase family.</text>
</comment>
<reference evidence="16 17" key="1">
    <citation type="submission" date="2021-02" db="EMBL/GenBank/DDBJ databases">
        <title>Bacillus sp. RD4P76, an endophyte from a halophyte.</title>
        <authorList>
            <person name="Sun J.-Q."/>
        </authorList>
    </citation>
    <scope>NUCLEOTIDE SEQUENCE [LARGE SCALE GENOMIC DNA]</scope>
    <source>
        <strain evidence="16 17">RD4P76</strain>
    </source>
</reference>
<evidence type="ECO:0000256" key="4">
    <source>
        <dbReference type="ARBA" id="ARBA00005259"/>
    </source>
</evidence>
<dbReference type="InterPro" id="IPR002125">
    <property type="entry name" value="CMP_dCMP_dom"/>
</dbReference>
<dbReference type="Pfam" id="PF01872">
    <property type="entry name" value="RibD_C"/>
    <property type="match status" value="1"/>
</dbReference>
<dbReference type="GO" id="GO:0008835">
    <property type="term" value="F:diaminohydroxyphosphoribosylaminopyrimidine deaminase activity"/>
    <property type="evidence" value="ECO:0007669"/>
    <property type="project" value="UniProtKB-EC"/>
</dbReference>
<comment type="similarity">
    <text evidence="5 14">In the C-terminal section; belongs to the HTP reductase family.</text>
</comment>
<dbReference type="PIRSF" id="PIRSF006769">
    <property type="entry name" value="RibD"/>
    <property type="match status" value="1"/>
</dbReference>
<evidence type="ECO:0000313" key="17">
    <source>
        <dbReference type="Proteomes" id="UP001518925"/>
    </source>
</evidence>
<dbReference type="Pfam" id="PF00383">
    <property type="entry name" value="dCMP_cyt_deam_1"/>
    <property type="match status" value="1"/>
</dbReference>
<dbReference type="PANTHER" id="PTHR38011">
    <property type="entry name" value="DIHYDROFOLATE REDUCTASE FAMILY PROTEIN (AFU_ORTHOLOGUE AFUA_8G06820)"/>
    <property type="match status" value="1"/>
</dbReference>
<dbReference type="SUPFAM" id="SSF53927">
    <property type="entry name" value="Cytidine deaminase-like"/>
    <property type="match status" value="1"/>
</dbReference>
<keyword evidence="17" id="KW-1185">Reference proteome</keyword>
<comment type="catalytic activity">
    <reaction evidence="12 14">
        <text>5-amino-6-(5-phospho-D-ribitylamino)uracil + NADP(+) = 5-amino-6-(5-phospho-D-ribosylamino)uracil + NADPH + H(+)</text>
        <dbReference type="Rhea" id="RHEA:17845"/>
        <dbReference type="ChEBI" id="CHEBI:15378"/>
        <dbReference type="ChEBI" id="CHEBI:57783"/>
        <dbReference type="ChEBI" id="CHEBI:58349"/>
        <dbReference type="ChEBI" id="CHEBI:58421"/>
        <dbReference type="ChEBI" id="CHEBI:58453"/>
        <dbReference type="EC" id="1.1.1.193"/>
    </reaction>
</comment>
<keyword evidence="10 14" id="KW-0560">Oxidoreductase</keyword>
<evidence type="ECO:0000256" key="6">
    <source>
        <dbReference type="ARBA" id="ARBA00022619"/>
    </source>
</evidence>